<feature type="non-terminal residue" evidence="1">
    <location>
        <position position="1"/>
    </location>
</feature>
<organism evidence="1">
    <name type="scientific">termite gut metagenome</name>
    <dbReference type="NCBI Taxonomy" id="433724"/>
    <lineage>
        <taxon>unclassified sequences</taxon>
        <taxon>metagenomes</taxon>
        <taxon>organismal metagenomes</taxon>
    </lineage>
</organism>
<sequence length="88" mass="9575">GESGGLNEKSKAANRLPSTVLVVKRPVLPAISVPKEEEIGFYSLLVKKCHEVCKPLFPEGELNIFLIGEDGSIIKLQTLQSRHSSESS</sequence>
<gene>
    <name evidence="1" type="ORF">EZS27_038339</name>
</gene>
<name>A0A5J4PM87_9ZZZZ</name>
<dbReference type="EMBL" id="SNRY01007472">
    <property type="protein sequence ID" value="KAA6310342.1"/>
    <property type="molecule type" value="Genomic_DNA"/>
</dbReference>
<accession>A0A5J4PM87</accession>
<dbReference type="AlphaFoldDB" id="A0A5J4PM87"/>
<proteinExistence type="predicted"/>
<evidence type="ECO:0000313" key="1">
    <source>
        <dbReference type="EMBL" id="KAA6310342.1"/>
    </source>
</evidence>
<dbReference type="PROSITE" id="PS51014">
    <property type="entry name" value="COBK_CBIJ"/>
    <property type="match status" value="1"/>
</dbReference>
<protein>
    <submittedName>
        <fullName evidence="1">Uncharacterized protein</fullName>
    </submittedName>
</protein>
<reference evidence="1" key="1">
    <citation type="submission" date="2019-03" db="EMBL/GenBank/DDBJ databases">
        <title>Single cell metagenomics reveals metabolic interactions within the superorganism composed of flagellate Streblomastix strix and complex community of Bacteroidetes bacteria on its surface.</title>
        <authorList>
            <person name="Treitli S.C."/>
            <person name="Kolisko M."/>
            <person name="Husnik F."/>
            <person name="Keeling P."/>
            <person name="Hampl V."/>
        </authorList>
    </citation>
    <scope>NUCLEOTIDE SEQUENCE</scope>
    <source>
        <strain evidence="1">STM</strain>
    </source>
</reference>
<dbReference type="GO" id="GO:0016994">
    <property type="term" value="F:precorrin-6A reductase activity"/>
    <property type="evidence" value="ECO:0007669"/>
    <property type="project" value="InterPro"/>
</dbReference>
<dbReference type="GO" id="GO:0009236">
    <property type="term" value="P:cobalamin biosynthetic process"/>
    <property type="evidence" value="ECO:0007669"/>
    <property type="project" value="UniProtKB-UniPathway"/>
</dbReference>
<comment type="caution">
    <text evidence="1">The sequence shown here is derived from an EMBL/GenBank/DDBJ whole genome shotgun (WGS) entry which is preliminary data.</text>
</comment>
<dbReference type="InterPro" id="IPR003723">
    <property type="entry name" value="Precorrin-6x_reduct"/>
</dbReference>
<dbReference type="UniPathway" id="UPA00148"/>